<dbReference type="GO" id="GO:0005829">
    <property type="term" value="C:cytosol"/>
    <property type="evidence" value="ECO:0007669"/>
    <property type="project" value="TreeGrafter"/>
</dbReference>
<dbReference type="InterPro" id="IPR017932">
    <property type="entry name" value="GATase_2_dom"/>
</dbReference>
<dbReference type="Proteomes" id="UP000311713">
    <property type="component" value="Unassembled WGS sequence"/>
</dbReference>
<dbReference type="OrthoDB" id="4187770at2"/>
<keyword evidence="6" id="KW-0315">Glutamine amidotransferase</keyword>
<evidence type="ECO:0000256" key="5">
    <source>
        <dbReference type="ARBA" id="ARBA00022679"/>
    </source>
</evidence>
<dbReference type="SUPFAM" id="SSF56235">
    <property type="entry name" value="N-terminal nucleophile aminohydrolases (Ntn hydrolases)"/>
    <property type="match status" value="1"/>
</dbReference>
<keyword evidence="9" id="KW-1185">Reference proteome</keyword>
<dbReference type="Pfam" id="PF13537">
    <property type="entry name" value="GATase_7"/>
    <property type="match status" value="1"/>
</dbReference>
<feature type="domain" description="Glutamine amidotransferase type-2" evidence="7">
    <location>
        <begin position="2"/>
        <end position="220"/>
    </location>
</feature>
<gene>
    <name evidence="8" type="ORF">FH715_15940</name>
</gene>
<dbReference type="GO" id="GO:0006002">
    <property type="term" value="P:fructose 6-phosphate metabolic process"/>
    <property type="evidence" value="ECO:0007669"/>
    <property type="project" value="TreeGrafter"/>
</dbReference>
<dbReference type="PANTHER" id="PTHR10937">
    <property type="entry name" value="GLUCOSAMINE--FRUCTOSE-6-PHOSPHATE AMINOTRANSFERASE, ISOMERIZING"/>
    <property type="match status" value="1"/>
</dbReference>
<dbReference type="InterPro" id="IPR029055">
    <property type="entry name" value="Ntn_hydrolases_N"/>
</dbReference>
<evidence type="ECO:0000259" key="7">
    <source>
        <dbReference type="PROSITE" id="PS51278"/>
    </source>
</evidence>
<comment type="caution">
    <text evidence="8">The sequence shown here is derived from an EMBL/GenBank/DDBJ whole genome shotgun (WGS) entry which is preliminary data.</text>
</comment>
<sequence>MCGIVGYTGVQSALDVVLAQLGRVRAPEHDACGVAVLADGGLACSPAADSLPALTTALRGHPLPTAGSGIGLSRRAAGPPGEAGPQLDEAGRVAVAVLGEPSNGPALAAELAERGHALRTGGVGEVVARLLAEAFSSAYEPAEATRQLCRTLEGDFALLALHADAPDTVVAARRGLPLTVGLGAGEALLTSDEAALEAQPPGEVVSLAGTPGEQVVVVRREWDEVRCEVTDAEGGVLRA</sequence>
<comment type="catalytic activity">
    <reaction evidence="1">
        <text>D-fructose 6-phosphate + L-glutamine = D-glucosamine 6-phosphate + L-glutamate</text>
        <dbReference type="Rhea" id="RHEA:13237"/>
        <dbReference type="ChEBI" id="CHEBI:29985"/>
        <dbReference type="ChEBI" id="CHEBI:58359"/>
        <dbReference type="ChEBI" id="CHEBI:58725"/>
        <dbReference type="ChEBI" id="CHEBI:61527"/>
        <dbReference type="EC" id="2.6.1.16"/>
    </reaction>
</comment>
<dbReference type="GO" id="GO:0006487">
    <property type="term" value="P:protein N-linked glycosylation"/>
    <property type="evidence" value="ECO:0007669"/>
    <property type="project" value="TreeGrafter"/>
</dbReference>
<dbReference type="Gene3D" id="3.60.20.10">
    <property type="entry name" value="Glutamine Phosphoribosylpyrophosphate, subunit 1, domain 1"/>
    <property type="match status" value="1"/>
</dbReference>
<dbReference type="AlphaFoldDB" id="A0A5C4V1T1"/>
<keyword evidence="5 8" id="KW-0808">Transferase</keyword>
<evidence type="ECO:0000256" key="1">
    <source>
        <dbReference type="ARBA" id="ARBA00001031"/>
    </source>
</evidence>
<name>A0A5C4V1T1_9ACTN</name>
<proteinExistence type="predicted"/>
<evidence type="ECO:0000313" key="8">
    <source>
        <dbReference type="EMBL" id="TNM29049.1"/>
    </source>
</evidence>
<organism evidence="8 9">
    <name type="scientific">Streptomyces sedi</name>
    <dbReference type="NCBI Taxonomy" id="555059"/>
    <lineage>
        <taxon>Bacteria</taxon>
        <taxon>Bacillati</taxon>
        <taxon>Actinomycetota</taxon>
        <taxon>Actinomycetes</taxon>
        <taxon>Kitasatosporales</taxon>
        <taxon>Streptomycetaceae</taxon>
        <taxon>Streptomyces</taxon>
    </lineage>
</organism>
<protein>
    <recommendedName>
        <fullName evidence="3">Glutamine--fructose-6-phosphate aminotransferase [isomerizing]</fullName>
        <ecNumber evidence="2">2.6.1.16</ecNumber>
    </recommendedName>
</protein>
<keyword evidence="4 8" id="KW-0032">Aminotransferase</keyword>
<accession>A0A5C4V1T1</accession>
<dbReference type="EC" id="2.6.1.16" evidence="2"/>
<evidence type="ECO:0000256" key="4">
    <source>
        <dbReference type="ARBA" id="ARBA00022576"/>
    </source>
</evidence>
<evidence type="ECO:0000313" key="9">
    <source>
        <dbReference type="Proteomes" id="UP000311713"/>
    </source>
</evidence>
<dbReference type="EMBL" id="VDGT01000011">
    <property type="protein sequence ID" value="TNM29049.1"/>
    <property type="molecule type" value="Genomic_DNA"/>
</dbReference>
<dbReference type="PROSITE" id="PS51278">
    <property type="entry name" value="GATASE_TYPE_2"/>
    <property type="match status" value="1"/>
</dbReference>
<dbReference type="PANTHER" id="PTHR10937:SF0">
    <property type="entry name" value="GLUTAMINE--FRUCTOSE-6-PHOSPHATE TRANSAMINASE (ISOMERIZING)"/>
    <property type="match status" value="1"/>
</dbReference>
<evidence type="ECO:0000256" key="3">
    <source>
        <dbReference type="ARBA" id="ARBA00016090"/>
    </source>
</evidence>
<dbReference type="RefSeq" id="WP_139645773.1">
    <property type="nucleotide sequence ID" value="NZ_BAAAZS010000062.1"/>
</dbReference>
<evidence type="ECO:0000256" key="6">
    <source>
        <dbReference type="ARBA" id="ARBA00022962"/>
    </source>
</evidence>
<reference evidence="8 9" key="1">
    <citation type="submission" date="2019-06" db="EMBL/GenBank/DDBJ databases">
        <title>Draft genome of Streptomyces sedi sp. JCM16909.</title>
        <authorList>
            <person name="Klykleung N."/>
            <person name="Tanasupawat S."/>
            <person name="Kudo T."/>
            <person name="Yuki M."/>
            <person name="Ohkuma M."/>
        </authorList>
    </citation>
    <scope>NUCLEOTIDE SEQUENCE [LARGE SCALE GENOMIC DNA]</scope>
    <source>
        <strain evidence="8 9">JCM 16909</strain>
    </source>
</reference>
<dbReference type="GO" id="GO:0006047">
    <property type="term" value="P:UDP-N-acetylglucosamine metabolic process"/>
    <property type="evidence" value="ECO:0007669"/>
    <property type="project" value="TreeGrafter"/>
</dbReference>
<dbReference type="GO" id="GO:0004360">
    <property type="term" value="F:glutamine-fructose-6-phosphate transaminase (isomerizing) activity"/>
    <property type="evidence" value="ECO:0007669"/>
    <property type="project" value="UniProtKB-EC"/>
</dbReference>
<evidence type="ECO:0000256" key="2">
    <source>
        <dbReference type="ARBA" id="ARBA00012916"/>
    </source>
</evidence>